<keyword evidence="4" id="KW-1185">Reference proteome</keyword>
<accession>I2B4B8</accession>
<organism evidence="3 4">
    <name type="scientific">Shimwellia blattae (strain ATCC 29907 / DSM 4481 / JCM 1650 / NBRC 105725 / CDC 9005-74)</name>
    <name type="common">Escherichia blattae</name>
    <dbReference type="NCBI Taxonomy" id="630626"/>
    <lineage>
        <taxon>Bacteria</taxon>
        <taxon>Pseudomonadati</taxon>
        <taxon>Pseudomonadota</taxon>
        <taxon>Gammaproteobacteria</taxon>
        <taxon>Enterobacterales</taxon>
        <taxon>Enterobacteriaceae</taxon>
        <taxon>Shimwellia</taxon>
    </lineage>
</organism>
<keyword evidence="1" id="KW-0472">Membrane</keyword>
<dbReference type="EMBL" id="CP001560">
    <property type="protein sequence ID" value="AFJ45372.1"/>
    <property type="molecule type" value="Genomic_DNA"/>
</dbReference>
<gene>
    <name evidence="3" type="ordered locus">EBL_c02370</name>
</gene>
<evidence type="ECO:0000256" key="1">
    <source>
        <dbReference type="SAM" id="Phobius"/>
    </source>
</evidence>
<sequence length="147" mass="15964">MRPLAERRGLWAGVWLVSLLVALLVVGWLYRDTARHHQALARVSLTFDQAYRVQQKRLLALSVPLPEIPPARPALPVLAFAAACGGELIAWQPEADGGPALTLALPWSRVPPLFSQLAGYAVTLRGFSLSARPDDVLLVLALTPEAE</sequence>
<evidence type="ECO:0000313" key="4">
    <source>
        <dbReference type="Proteomes" id="UP000001955"/>
    </source>
</evidence>
<dbReference type="InterPro" id="IPR057522">
    <property type="entry name" value="HofO_C"/>
</dbReference>
<dbReference type="STRING" id="630626.EBL_c02370"/>
<dbReference type="RefSeq" id="WP_002444801.1">
    <property type="nucleotide sequence ID" value="NC_017910.1"/>
</dbReference>
<keyword evidence="1" id="KW-0812">Transmembrane</keyword>
<feature type="transmembrane region" description="Helical" evidence="1">
    <location>
        <begin position="12"/>
        <end position="30"/>
    </location>
</feature>
<proteinExistence type="predicted"/>
<dbReference type="HOGENOM" id="CLU_1766768_0_0_6"/>
<dbReference type="OrthoDB" id="6630431at2"/>
<reference evidence="3 4" key="1">
    <citation type="journal article" date="2012" name="J. Bacteriol.">
        <title>Complete genome sequence of the B12-producing Shimwellia blattae strain DSM 4481, isolated from a cockroach.</title>
        <authorList>
            <person name="Brzuszkiewicz E."/>
            <person name="Waschkowitz T."/>
            <person name="Wiezer A."/>
            <person name="Daniel R."/>
        </authorList>
    </citation>
    <scope>NUCLEOTIDE SEQUENCE [LARGE SCALE GENOMIC DNA]</scope>
    <source>
        <strain evidence="4">ATCC 29907 / DSM 4481 / JCM 1650 / NBRC 105725 / CDC 9005-74</strain>
    </source>
</reference>
<evidence type="ECO:0000259" key="2">
    <source>
        <dbReference type="Pfam" id="PF25319"/>
    </source>
</evidence>
<dbReference type="Proteomes" id="UP000001955">
    <property type="component" value="Chromosome"/>
</dbReference>
<keyword evidence="1" id="KW-1133">Transmembrane helix</keyword>
<protein>
    <recommendedName>
        <fullName evidence="2">DNA utilization protein HofO C-terminal domain-containing protein</fullName>
    </recommendedName>
</protein>
<accession>K6W1Q1</accession>
<evidence type="ECO:0000313" key="3">
    <source>
        <dbReference type="EMBL" id="AFJ45372.1"/>
    </source>
</evidence>
<feature type="domain" description="DNA utilization protein HofO C-terminal" evidence="2">
    <location>
        <begin position="77"/>
        <end position="145"/>
    </location>
</feature>
<name>I2B4B8_SHIBC</name>
<dbReference type="Pfam" id="PF25319">
    <property type="entry name" value="HofO"/>
    <property type="match status" value="1"/>
</dbReference>
<dbReference type="AlphaFoldDB" id="I2B4B8"/>
<dbReference type="KEGG" id="ebt:EBL_c02370"/>